<dbReference type="AlphaFoldDB" id="A0AB94IZ73"/>
<dbReference type="GO" id="GO:0051603">
    <property type="term" value="P:proteolysis involved in protein catabolic process"/>
    <property type="evidence" value="ECO:0007669"/>
    <property type="project" value="TreeGrafter"/>
</dbReference>
<comment type="similarity">
    <text evidence="6">Belongs to the peptidase M48 family.</text>
</comment>
<evidence type="ECO:0000259" key="8">
    <source>
        <dbReference type="Pfam" id="PF01435"/>
    </source>
</evidence>
<evidence type="ECO:0000313" key="10">
    <source>
        <dbReference type="Proteomes" id="UP000008957"/>
    </source>
</evidence>
<dbReference type="GO" id="GO:0046872">
    <property type="term" value="F:metal ion binding"/>
    <property type="evidence" value="ECO:0007669"/>
    <property type="project" value="UniProtKB-KW"/>
</dbReference>
<feature type="region of interest" description="Disordered" evidence="7">
    <location>
        <begin position="208"/>
        <end position="253"/>
    </location>
</feature>
<dbReference type="GO" id="GO:0004222">
    <property type="term" value="F:metalloendopeptidase activity"/>
    <property type="evidence" value="ECO:0007669"/>
    <property type="project" value="InterPro"/>
</dbReference>
<dbReference type="RefSeq" id="WP_015557170.1">
    <property type="nucleotide sequence ID" value="NC_021038.1"/>
</dbReference>
<gene>
    <name evidence="9" type="ORF">SY1_23860</name>
</gene>
<evidence type="ECO:0000313" key="9">
    <source>
        <dbReference type="EMBL" id="CBL29024.1"/>
    </source>
</evidence>
<protein>
    <submittedName>
        <fullName evidence="9">Peptidase family M48</fullName>
    </submittedName>
</protein>
<keyword evidence="3 6" id="KW-0378">Hydrolase</keyword>
<keyword evidence="1 6" id="KW-0645">Protease</keyword>
<dbReference type="Proteomes" id="UP000008957">
    <property type="component" value="Chromosome"/>
</dbReference>
<dbReference type="PANTHER" id="PTHR22726:SF24">
    <property type="entry name" value="M48 FAMILY METALLOPEPTIDASE"/>
    <property type="match status" value="1"/>
</dbReference>
<dbReference type="KEGG" id="sbr:SY1_23860"/>
<dbReference type="EMBL" id="FP929056">
    <property type="protein sequence ID" value="CBL29024.1"/>
    <property type="molecule type" value="Genomic_DNA"/>
</dbReference>
<organism evidence="9 10">
    <name type="scientific">Fretibacterium fastidiosum</name>
    <dbReference type="NCBI Taxonomy" id="651822"/>
    <lineage>
        <taxon>Bacteria</taxon>
        <taxon>Thermotogati</taxon>
        <taxon>Synergistota</taxon>
        <taxon>Synergistia</taxon>
        <taxon>Synergistales</taxon>
        <taxon>Aminobacteriaceae</taxon>
        <taxon>Fretibacterium</taxon>
    </lineage>
</organism>
<keyword evidence="5 6" id="KW-0482">Metalloprotease</keyword>
<keyword evidence="4 6" id="KW-0862">Zinc</keyword>
<dbReference type="PANTHER" id="PTHR22726">
    <property type="entry name" value="METALLOENDOPEPTIDASE OMA1"/>
    <property type="match status" value="1"/>
</dbReference>
<dbReference type="InterPro" id="IPR001915">
    <property type="entry name" value="Peptidase_M48"/>
</dbReference>
<evidence type="ECO:0000256" key="3">
    <source>
        <dbReference type="ARBA" id="ARBA00022801"/>
    </source>
</evidence>
<dbReference type="GO" id="GO:0016020">
    <property type="term" value="C:membrane"/>
    <property type="evidence" value="ECO:0007669"/>
    <property type="project" value="TreeGrafter"/>
</dbReference>
<accession>A0AB94IZ73</accession>
<reference evidence="9 10" key="2">
    <citation type="submission" date="2010-03" db="EMBL/GenBank/DDBJ databases">
        <authorList>
            <person name="Pajon A."/>
        </authorList>
    </citation>
    <scope>NUCLEOTIDE SEQUENCE [LARGE SCALE GENOMIC DNA]</scope>
    <source>
        <strain evidence="9 10">SGP1</strain>
    </source>
</reference>
<dbReference type="CDD" id="cd07332">
    <property type="entry name" value="M48C_Oma1_like"/>
    <property type="match status" value="1"/>
</dbReference>
<evidence type="ECO:0000256" key="5">
    <source>
        <dbReference type="ARBA" id="ARBA00023049"/>
    </source>
</evidence>
<dbReference type="InterPro" id="IPR051156">
    <property type="entry name" value="Mito/Outer_Membr_Metalloprot"/>
</dbReference>
<keyword evidence="10" id="KW-1185">Reference proteome</keyword>
<feature type="domain" description="Peptidase M48" evidence="8">
    <location>
        <begin position="37"/>
        <end position="210"/>
    </location>
</feature>
<name>A0AB94IZ73_9BACT</name>
<reference evidence="10" key="1">
    <citation type="submission" date="2010-03" db="EMBL/GenBank/DDBJ databases">
        <title>The genome sequence of Synergistetes sp. SGP1.</title>
        <authorList>
            <consortium name="metaHIT consortium -- http://www.metahit.eu/"/>
            <person name="Pajon A."/>
            <person name="Turner K."/>
            <person name="Parkhill J."/>
            <person name="Wade W."/>
            <person name="Vartoukian S."/>
        </authorList>
    </citation>
    <scope>NUCLEOTIDE SEQUENCE [LARGE SCALE GENOMIC DNA]</scope>
    <source>
        <strain evidence="10">SGP1</strain>
    </source>
</reference>
<keyword evidence="2" id="KW-0479">Metal-binding</keyword>
<evidence type="ECO:0000256" key="7">
    <source>
        <dbReference type="SAM" id="MobiDB-lite"/>
    </source>
</evidence>
<dbReference type="Gene3D" id="3.30.2010.10">
    <property type="entry name" value="Metalloproteases ('zincins'), catalytic domain"/>
    <property type="match status" value="1"/>
</dbReference>
<proteinExistence type="inferred from homology"/>
<evidence type="ECO:0000256" key="6">
    <source>
        <dbReference type="RuleBase" id="RU003983"/>
    </source>
</evidence>
<evidence type="ECO:0000256" key="1">
    <source>
        <dbReference type="ARBA" id="ARBA00022670"/>
    </source>
</evidence>
<evidence type="ECO:0000256" key="4">
    <source>
        <dbReference type="ARBA" id="ARBA00022833"/>
    </source>
</evidence>
<comment type="cofactor">
    <cofactor evidence="6">
        <name>Zn(2+)</name>
        <dbReference type="ChEBI" id="CHEBI:29105"/>
    </cofactor>
    <text evidence="6">Binds 1 zinc ion per subunit.</text>
</comment>
<dbReference type="Pfam" id="PF01435">
    <property type="entry name" value="Peptidase_M48"/>
    <property type="match status" value="1"/>
</dbReference>
<feature type="compositionally biased region" description="Pro residues" evidence="7">
    <location>
        <begin position="244"/>
        <end position="253"/>
    </location>
</feature>
<evidence type="ECO:0000256" key="2">
    <source>
        <dbReference type="ARBA" id="ARBA00022723"/>
    </source>
</evidence>
<sequence length="253" mass="27368">MQLERMGRPLGSAAVLLAAFLVATTVAPAWARIDRAVVQRAWERVAAADDFKRIPVTFEKSDKPNAWVKYESAEDFSVHVTQGLMDLLNAEDEIAGVLGHEIGHVRRGHYSDQVSRNVGWAILGSLLGKAGDLAQTAGAIGMSLAESGFSREQEVEADDYGTDLLAKAGYDPHALYRAMKRFKDAGLGTEPNGFNSHPPTDRRLKHLKERADRIAASSGKTSRIPDAAAPPPIRPGQRTTARSSPPPRPSPQA</sequence>